<protein>
    <submittedName>
        <fullName evidence="3">Uncharacterized protein</fullName>
    </submittedName>
</protein>
<feature type="region of interest" description="Disordered" evidence="1">
    <location>
        <begin position="667"/>
        <end position="700"/>
    </location>
</feature>
<dbReference type="PATRIC" id="fig|1445510.3.peg.4192"/>
<gene>
    <name evidence="3" type="ORF">YC6258_04224</name>
</gene>
<dbReference type="EMBL" id="CP007142">
    <property type="protein sequence ID" value="AJQ96258.1"/>
    <property type="molecule type" value="Genomic_DNA"/>
</dbReference>
<organism evidence="3 4">
    <name type="scientific">Gynuella sunshinyii YC6258</name>
    <dbReference type="NCBI Taxonomy" id="1445510"/>
    <lineage>
        <taxon>Bacteria</taxon>
        <taxon>Pseudomonadati</taxon>
        <taxon>Pseudomonadota</taxon>
        <taxon>Gammaproteobacteria</taxon>
        <taxon>Oceanospirillales</taxon>
        <taxon>Saccharospirillaceae</taxon>
        <taxon>Gynuella</taxon>
    </lineage>
</organism>
<evidence type="ECO:0000313" key="3">
    <source>
        <dbReference type="EMBL" id="AJQ96258.1"/>
    </source>
</evidence>
<feature type="compositionally biased region" description="Low complexity" evidence="1">
    <location>
        <begin position="301"/>
        <end position="361"/>
    </location>
</feature>
<keyword evidence="2" id="KW-1133">Transmembrane helix</keyword>
<feature type="transmembrane region" description="Helical" evidence="2">
    <location>
        <begin position="702"/>
        <end position="720"/>
    </location>
</feature>
<accession>A0A0C5VSH9</accession>
<keyword evidence="2" id="KW-0472">Membrane</keyword>
<reference evidence="3 4" key="1">
    <citation type="submission" date="2014-01" db="EMBL/GenBank/DDBJ databases">
        <title>Full genme sequencing of cellulolytic bacterium Gynuella sunshinyii YC6258T gen. nov., sp. nov.</title>
        <authorList>
            <person name="Khan H."/>
            <person name="Chung E.J."/>
            <person name="Chung Y.R."/>
        </authorList>
    </citation>
    <scope>NUCLEOTIDE SEQUENCE [LARGE SCALE GENOMIC DNA]</scope>
    <source>
        <strain evidence="3 4">YC6258</strain>
    </source>
</reference>
<dbReference type="AlphaFoldDB" id="A0A0C5VSH9"/>
<feature type="region of interest" description="Disordered" evidence="1">
    <location>
        <begin position="285"/>
        <end position="382"/>
    </location>
</feature>
<dbReference type="HOGENOM" id="CLU_380732_0_0_6"/>
<dbReference type="Proteomes" id="UP000032266">
    <property type="component" value="Chromosome"/>
</dbReference>
<keyword evidence="2" id="KW-0812">Transmembrane</keyword>
<name>A0A0C5VSH9_9GAMM</name>
<keyword evidence="4" id="KW-1185">Reference proteome</keyword>
<feature type="compositionally biased region" description="Acidic residues" evidence="1">
    <location>
        <begin position="362"/>
        <end position="376"/>
    </location>
</feature>
<evidence type="ECO:0000313" key="4">
    <source>
        <dbReference type="Proteomes" id="UP000032266"/>
    </source>
</evidence>
<evidence type="ECO:0000256" key="1">
    <source>
        <dbReference type="SAM" id="MobiDB-lite"/>
    </source>
</evidence>
<proteinExistence type="predicted"/>
<dbReference type="STRING" id="1445510.YC6258_04224"/>
<dbReference type="KEGG" id="gsn:YC6258_04224"/>
<evidence type="ECO:0000256" key="2">
    <source>
        <dbReference type="SAM" id="Phobius"/>
    </source>
</evidence>
<sequence>MLLSSCVTGFATTALAENNYFTVEKIDCTTPVTGNTKIELFSQVNQIIWGWNHIASSATEFANVQFGYDSDKYRVDNSSIQHDTSCEDEFVYKTILVKKYANWDHQHANGLGYDFDQEVAFGQLQDIVIDLKLNSAETHIDHQEFLDSYSEIVSQDVLEQIDRGKFNLGIALNGQLLPDNTDVSFNGSIIIELDQSELSDQWLRLVIPAEAFTYYTQKGYDKVTDNLSVNDYQTLLLQGIRINPETTSGLVLRHKISSEFENLNVTEHFKEEGISIHNLSLRLKETDSSDNGSSGDGSDGNSGSDDSGSSDNGNDNGSSDNGNDSGSADNGNDSGSSDNGNDSGSSDNGNDNGSADNGNDSGSEDNGSDDTSDDNSDNSSSPVYIEQLSSCEEIQEPALSSFMIFDQSVDHLTNDDSHWIKDKYMTQSWSKVYDTWEESEPNVFKFMKDDYSVKLDSLEQDDQCDNLQVMKTILVKKYADWDSQHMSGLEFRFPAANLKFGDLKDIVLEAKINSSQTFIPSREDYLNTYSSYTSTANLEAMDQGKINFGVTLFGENSDDQSIETFHGAITLELDQDTVADQWLRIVIPANSLSYFMQKDWGNTDKDPKDYADFALVGFRINPETHTNQVLRNFITDTFDSSVPEMYKEEGLSVRKVAIRANGVISPDVISDDTEDNGDTSNGPDTDADNNTDSTSSSDDDSAFGSFGMSALLLLAGLFGYRRNKRAA</sequence>